<name>A0ACA9Y990_9ASCO</name>
<organism evidence="1 2">
    <name type="scientific">[Candida] jaroonii</name>
    <dbReference type="NCBI Taxonomy" id="467808"/>
    <lineage>
        <taxon>Eukaryota</taxon>
        <taxon>Fungi</taxon>
        <taxon>Dikarya</taxon>
        <taxon>Ascomycota</taxon>
        <taxon>Saccharomycotina</taxon>
        <taxon>Pichiomycetes</taxon>
        <taxon>Debaryomycetaceae</taxon>
        <taxon>Yamadazyma</taxon>
    </lineage>
</organism>
<proteinExistence type="predicted"/>
<evidence type="ECO:0000313" key="2">
    <source>
        <dbReference type="Proteomes" id="UP001152531"/>
    </source>
</evidence>
<accession>A0ACA9Y990</accession>
<comment type="caution">
    <text evidence="1">The sequence shown here is derived from an EMBL/GenBank/DDBJ whole genome shotgun (WGS) entry which is preliminary data.</text>
</comment>
<dbReference type="Proteomes" id="UP001152531">
    <property type="component" value="Unassembled WGS sequence"/>
</dbReference>
<keyword evidence="2" id="KW-1185">Reference proteome</keyword>
<reference evidence="1" key="1">
    <citation type="submission" date="2022-06" db="EMBL/GenBank/DDBJ databases">
        <authorList>
            <person name="Legras J.-L."/>
            <person name="Devillers H."/>
            <person name="Grondin C."/>
        </authorList>
    </citation>
    <scope>NUCLEOTIDE SEQUENCE</scope>
    <source>
        <strain evidence="1">CLIB 1444</strain>
    </source>
</reference>
<protein>
    <submittedName>
        <fullName evidence="1">Uncharacterized protein</fullName>
    </submittedName>
</protein>
<sequence length="287" mass="32094">MADSNSLAVGLAVGVPSFIIIVIMVLFYIRFRRKQKKEDNSFESDDNHSFNLFSEEIHKGSNHSSSKSNSFKREDMERHQKSIELGSVSEEGSPVRDQESDTKVVQERDLGTPGTPGTPGIAPTYAQGTPGTPGTFSSTFNGPKHSKNNSVYDFYETFIPILPPKKNSNSQVSTSQNSSLSNFNILHLNSDKEKDKERDKEDQDQLDNLAKQLNNHFEKLPTSLSKKPFNGERDLKYSNDKYKESKESVGKADDPNKDNKLSNILGGNFDNSFQNENNESGLDVVFK</sequence>
<gene>
    <name evidence="1" type="ORF">CLIB1444_06S05842</name>
</gene>
<evidence type="ECO:0000313" key="1">
    <source>
        <dbReference type="EMBL" id="CAH6721598.1"/>
    </source>
</evidence>
<dbReference type="EMBL" id="CALSDN010000006">
    <property type="protein sequence ID" value="CAH6721598.1"/>
    <property type="molecule type" value="Genomic_DNA"/>
</dbReference>